<dbReference type="PANTHER" id="PTHR22674">
    <property type="entry name" value="NTPASE, KAP FAMILY P-LOOP DOMAIN-CONTAINING 1"/>
    <property type="match status" value="1"/>
</dbReference>
<name>A0ABW5GTN5_9PSEU</name>
<dbReference type="InterPro" id="IPR052754">
    <property type="entry name" value="NTPase_KAP_P-loop"/>
</dbReference>
<evidence type="ECO:0000313" key="2">
    <source>
        <dbReference type="EMBL" id="MFD2464308.1"/>
    </source>
</evidence>
<evidence type="ECO:0000313" key="3">
    <source>
        <dbReference type="Proteomes" id="UP001597419"/>
    </source>
</evidence>
<dbReference type="Gene3D" id="3.40.50.300">
    <property type="entry name" value="P-loop containing nucleotide triphosphate hydrolases"/>
    <property type="match status" value="1"/>
</dbReference>
<reference evidence="3" key="1">
    <citation type="journal article" date="2019" name="Int. J. Syst. Evol. Microbiol.">
        <title>The Global Catalogue of Microorganisms (GCM) 10K type strain sequencing project: providing services to taxonomists for standard genome sequencing and annotation.</title>
        <authorList>
            <consortium name="The Broad Institute Genomics Platform"/>
            <consortium name="The Broad Institute Genome Sequencing Center for Infectious Disease"/>
            <person name="Wu L."/>
            <person name="Ma J."/>
        </authorList>
    </citation>
    <scope>NUCLEOTIDE SEQUENCE [LARGE SCALE GENOMIC DNA]</scope>
    <source>
        <strain evidence="3">CGMCC 4.7643</strain>
    </source>
</reference>
<dbReference type="InterPro" id="IPR011646">
    <property type="entry name" value="KAP_P-loop"/>
</dbReference>
<keyword evidence="3" id="KW-1185">Reference proteome</keyword>
<organism evidence="2 3">
    <name type="scientific">Amycolatopsis samaneae</name>
    <dbReference type="NCBI Taxonomy" id="664691"/>
    <lineage>
        <taxon>Bacteria</taxon>
        <taxon>Bacillati</taxon>
        <taxon>Actinomycetota</taxon>
        <taxon>Actinomycetes</taxon>
        <taxon>Pseudonocardiales</taxon>
        <taxon>Pseudonocardiaceae</taxon>
        <taxon>Amycolatopsis</taxon>
    </lineage>
</organism>
<dbReference type="InterPro" id="IPR027417">
    <property type="entry name" value="P-loop_NTPase"/>
</dbReference>
<dbReference type="Pfam" id="PF07693">
    <property type="entry name" value="KAP_NTPase"/>
    <property type="match status" value="1"/>
</dbReference>
<dbReference type="SUPFAM" id="SSF52540">
    <property type="entry name" value="P-loop containing nucleoside triphosphate hydrolases"/>
    <property type="match status" value="1"/>
</dbReference>
<dbReference type="RefSeq" id="WP_345404970.1">
    <property type="nucleotide sequence ID" value="NZ_BAABHG010000017.1"/>
</dbReference>
<dbReference type="EMBL" id="JBHUKU010000025">
    <property type="protein sequence ID" value="MFD2464308.1"/>
    <property type="molecule type" value="Genomic_DNA"/>
</dbReference>
<comment type="caution">
    <text evidence="2">The sequence shown here is derived from an EMBL/GenBank/DDBJ whole genome shotgun (WGS) entry which is preliminary data.</text>
</comment>
<dbReference type="Proteomes" id="UP001597419">
    <property type="component" value="Unassembled WGS sequence"/>
</dbReference>
<accession>A0ABW5GTN5</accession>
<gene>
    <name evidence="2" type="ORF">ACFSYJ_37220</name>
</gene>
<sequence length="693" mass="77043">MGVATTGDNPIKDPAEDTLGRASLARHLAVELRHLDTSEGSVFAVIGPWGSGKTSLINMIRHNLGDNPALAVLDFNPWMFSGTEQLVDSFFAELSAQLGEKPGKLGKIASELDAYGELLSPLGVVPFVGPWVARFGSSAKAIKKFHERRKQSVTQRRAVLADKLSELEHPFVVVIDDIDRLDSNEIRDIFKLVRLTASFPNVIYLLAFDRERVEQALTGDGLTGRNYLEKIVQASVDIPAVSDKLLISQLTNALDGALSDISSEVRFDQDRWPDVLFEIVHPLVRNMRDVRRFAASIRGTLRSLEGAVEVVDIFGLEAVRVFAPDLFRAVATNRVALTTTRSIHVGSRPSEAHTAAISTMLKDSPGHEKVAEALIRRIFPAGEQYLQGGTNYGPDWQKRWLKDRRLAHPHMLALYLEQLVGDDLLAFNDAERAFAVFSDADQLATLFAEIPLANREDVITSLETFEGDYPVEAVVPASAVLLNIMPTLPERDRGMFSFSDGRLVVTRVVLRLFQRLDNPAAVEDAVKQILPQVEMLSSKLELIHMVGHREHVGHKLASEEGGKVLEDILSGQLQEVVATDIREDPGLFRILLWARERPENEQGFMTALFSEPTLNLSLLLQSYGEARIQAMDSRAVTREPRLSWEALEQVYGSEAAIRDAIESAQTVAGDHELTNRVLDLARKYSEGWRPERF</sequence>
<dbReference type="PANTHER" id="PTHR22674:SF6">
    <property type="entry name" value="NTPASE KAP FAMILY P-LOOP DOMAIN-CONTAINING PROTEIN 1"/>
    <property type="match status" value="1"/>
</dbReference>
<evidence type="ECO:0000259" key="1">
    <source>
        <dbReference type="Pfam" id="PF07693"/>
    </source>
</evidence>
<protein>
    <submittedName>
        <fullName evidence="2">P-loop NTPase fold protein</fullName>
    </submittedName>
</protein>
<feature type="domain" description="KAP NTPase" evidence="1">
    <location>
        <begin position="22"/>
        <end position="301"/>
    </location>
</feature>
<proteinExistence type="predicted"/>